<dbReference type="PROSITE" id="PS00527">
    <property type="entry name" value="RIBOSOMAL_S14"/>
    <property type="match status" value="1"/>
</dbReference>
<gene>
    <name evidence="7 8" type="primary">rpsN</name>
    <name evidence="8" type="ORF">ACFSNB_04765</name>
</gene>
<dbReference type="InterPro" id="IPR001209">
    <property type="entry name" value="Ribosomal_uS14"/>
</dbReference>
<evidence type="ECO:0000313" key="9">
    <source>
        <dbReference type="Proteomes" id="UP001597296"/>
    </source>
</evidence>
<dbReference type="RefSeq" id="WP_377314893.1">
    <property type="nucleotide sequence ID" value="NZ_JBHUIY010000006.1"/>
</dbReference>
<dbReference type="Proteomes" id="UP001597296">
    <property type="component" value="Unassembled WGS sequence"/>
</dbReference>
<keyword evidence="7" id="KW-0699">rRNA-binding</keyword>
<organism evidence="8 9">
    <name type="scientific">Phaeospirillum tilakii</name>
    <dbReference type="NCBI Taxonomy" id="741673"/>
    <lineage>
        <taxon>Bacteria</taxon>
        <taxon>Pseudomonadati</taxon>
        <taxon>Pseudomonadota</taxon>
        <taxon>Alphaproteobacteria</taxon>
        <taxon>Rhodospirillales</taxon>
        <taxon>Rhodospirillaceae</taxon>
        <taxon>Phaeospirillum</taxon>
    </lineage>
</organism>
<evidence type="ECO:0000313" key="8">
    <source>
        <dbReference type="EMBL" id="MFD2233109.1"/>
    </source>
</evidence>
<keyword evidence="4 7" id="KW-0687">Ribonucleoprotein</keyword>
<evidence type="ECO:0000256" key="4">
    <source>
        <dbReference type="ARBA" id="ARBA00023274"/>
    </source>
</evidence>
<sequence>MSKVSSVERNKKRERMAKQFAARRERLKAVANNREASPEERFEASLKLATLPRNSSKTRVRLRCEVTGRSRGNYRKFKLCRNKLRELASQGQIPGMVKSSW</sequence>
<dbReference type="Pfam" id="PF00253">
    <property type="entry name" value="Ribosomal_S14"/>
    <property type="match status" value="1"/>
</dbReference>
<comment type="caution">
    <text evidence="8">The sequence shown here is derived from an EMBL/GenBank/DDBJ whole genome shotgun (WGS) entry which is preliminary data.</text>
</comment>
<dbReference type="EMBL" id="JBHUIY010000006">
    <property type="protein sequence ID" value="MFD2233109.1"/>
    <property type="molecule type" value="Genomic_DNA"/>
</dbReference>
<dbReference type="InterPro" id="IPR023036">
    <property type="entry name" value="Ribosomal_uS14_bac/plastid"/>
</dbReference>
<dbReference type="SUPFAM" id="SSF57716">
    <property type="entry name" value="Glucocorticoid receptor-like (DNA-binding domain)"/>
    <property type="match status" value="1"/>
</dbReference>
<reference evidence="9" key="1">
    <citation type="journal article" date="2019" name="Int. J. Syst. Evol. Microbiol.">
        <title>The Global Catalogue of Microorganisms (GCM) 10K type strain sequencing project: providing services to taxonomists for standard genome sequencing and annotation.</title>
        <authorList>
            <consortium name="The Broad Institute Genomics Platform"/>
            <consortium name="The Broad Institute Genome Sequencing Center for Infectious Disease"/>
            <person name="Wu L."/>
            <person name="Ma J."/>
        </authorList>
    </citation>
    <scope>NUCLEOTIDE SEQUENCE [LARGE SCALE GENOMIC DNA]</scope>
    <source>
        <strain evidence="9">KCTC 15012</strain>
    </source>
</reference>
<dbReference type="PANTHER" id="PTHR19836:SF19">
    <property type="entry name" value="SMALL RIBOSOMAL SUBUNIT PROTEIN US14M"/>
    <property type="match status" value="1"/>
</dbReference>
<comment type="function">
    <text evidence="1 7">Binds 16S rRNA, required for the assembly of 30S particles and may also be responsible for determining the conformation of the 16S rRNA at the A site.</text>
</comment>
<dbReference type="Gene3D" id="1.10.287.1480">
    <property type="match status" value="1"/>
</dbReference>
<keyword evidence="9" id="KW-1185">Reference proteome</keyword>
<evidence type="ECO:0000256" key="3">
    <source>
        <dbReference type="ARBA" id="ARBA00022980"/>
    </source>
</evidence>
<accession>A0ABW5C6Z7</accession>
<dbReference type="NCBIfam" id="NF006477">
    <property type="entry name" value="PRK08881.1"/>
    <property type="match status" value="1"/>
</dbReference>
<dbReference type="HAMAP" id="MF_00537">
    <property type="entry name" value="Ribosomal_uS14_1"/>
    <property type="match status" value="1"/>
</dbReference>
<keyword evidence="3 7" id="KW-0689">Ribosomal protein</keyword>
<comment type="subunit">
    <text evidence="6 7">Part of the 30S ribosomal subunit. Contacts proteins S3 and S10.</text>
</comment>
<protein>
    <recommendedName>
        <fullName evidence="5 7">Small ribosomal subunit protein uS14</fullName>
    </recommendedName>
</protein>
<evidence type="ECO:0000256" key="1">
    <source>
        <dbReference type="ARBA" id="ARBA00003686"/>
    </source>
</evidence>
<proteinExistence type="inferred from homology"/>
<name>A0ABW5C6Z7_9PROT</name>
<dbReference type="PANTHER" id="PTHR19836">
    <property type="entry name" value="30S RIBOSOMAL PROTEIN S14"/>
    <property type="match status" value="1"/>
</dbReference>
<comment type="similarity">
    <text evidence="2 7">Belongs to the universal ribosomal protein uS14 family.</text>
</comment>
<evidence type="ECO:0000256" key="6">
    <source>
        <dbReference type="ARBA" id="ARBA00047110"/>
    </source>
</evidence>
<evidence type="ECO:0000256" key="2">
    <source>
        <dbReference type="ARBA" id="ARBA00009083"/>
    </source>
</evidence>
<dbReference type="GO" id="GO:0005840">
    <property type="term" value="C:ribosome"/>
    <property type="evidence" value="ECO:0007669"/>
    <property type="project" value="UniProtKB-KW"/>
</dbReference>
<evidence type="ECO:0000256" key="7">
    <source>
        <dbReference type="HAMAP-Rule" id="MF_00537"/>
    </source>
</evidence>
<dbReference type="InterPro" id="IPR018271">
    <property type="entry name" value="Ribosomal_uS14_CS"/>
</dbReference>
<evidence type="ECO:0000256" key="5">
    <source>
        <dbReference type="ARBA" id="ARBA00035167"/>
    </source>
</evidence>
<keyword evidence="7" id="KW-0694">RNA-binding</keyword>